<evidence type="ECO:0000256" key="6">
    <source>
        <dbReference type="ARBA" id="ARBA00022695"/>
    </source>
</evidence>
<evidence type="ECO:0000256" key="10">
    <source>
        <dbReference type="ARBA" id="ARBA00022918"/>
    </source>
</evidence>
<dbReference type="CDD" id="cd01648">
    <property type="entry name" value="TERT"/>
    <property type="match status" value="1"/>
</dbReference>
<comment type="catalytic activity">
    <reaction evidence="12 13">
        <text>DNA(n) + a 2'-deoxyribonucleoside 5'-triphosphate = DNA(n+1) + diphosphate</text>
        <dbReference type="Rhea" id="RHEA:22508"/>
        <dbReference type="Rhea" id="RHEA-COMP:17339"/>
        <dbReference type="Rhea" id="RHEA-COMP:17340"/>
        <dbReference type="ChEBI" id="CHEBI:33019"/>
        <dbReference type="ChEBI" id="CHEBI:61560"/>
        <dbReference type="ChEBI" id="CHEBI:173112"/>
        <dbReference type="EC" id="2.7.7.49"/>
    </reaction>
</comment>
<keyword evidence="7 13" id="KW-0479">Metal-binding</keyword>
<reference evidence="16 17" key="1">
    <citation type="submission" date="2015-04" db="EMBL/GenBank/DDBJ databases">
        <authorList>
            <person name="Heijne W.H."/>
            <person name="Fedorova N.D."/>
            <person name="Nierman W.C."/>
            <person name="Vollebregt A.W."/>
            <person name="Zhao Z."/>
            <person name="Wu L."/>
            <person name="Kumar M."/>
            <person name="Stam H."/>
            <person name="van den Berg M.A."/>
            <person name="Pel H.J."/>
        </authorList>
    </citation>
    <scope>NUCLEOTIDE SEQUENCE [LARGE SCALE GENOMIC DNA]</scope>
    <source>
        <strain evidence="16 17">CBS 393.64</strain>
    </source>
</reference>
<gene>
    <name evidence="16" type="ORF">T310_2284</name>
</gene>
<evidence type="ECO:0000256" key="12">
    <source>
        <dbReference type="ARBA" id="ARBA00048173"/>
    </source>
</evidence>
<dbReference type="EC" id="2.7.7.49" evidence="2 13"/>
<feature type="domain" description="Reverse transcriptase" evidence="15">
    <location>
        <begin position="655"/>
        <end position="995"/>
    </location>
</feature>
<evidence type="ECO:0000313" key="17">
    <source>
        <dbReference type="Proteomes" id="UP000053958"/>
    </source>
</evidence>
<dbReference type="GO" id="GO:0000333">
    <property type="term" value="C:telomerase catalytic core complex"/>
    <property type="evidence" value="ECO:0007669"/>
    <property type="project" value="TreeGrafter"/>
</dbReference>
<comment type="caution">
    <text evidence="16">The sequence shown here is derived from an EMBL/GenBank/DDBJ whole genome shotgun (WGS) entry which is preliminary data.</text>
</comment>
<dbReference type="PANTHER" id="PTHR12066:SF0">
    <property type="entry name" value="TELOMERASE REVERSE TRANSCRIPTASE"/>
    <property type="match status" value="1"/>
</dbReference>
<feature type="compositionally biased region" description="Basic and acidic residues" evidence="14">
    <location>
        <begin position="1202"/>
        <end position="1218"/>
    </location>
</feature>
<dbReference type="Gene3D" id="1.10.132.70">
    <property type="match status" value="1"/>
</dbReference>
<evidence type="ECO:0000256" key="9">
    <source>
        <dbReference type="ARBA" id="ARBA00022895"/>
    </source>
</evidence>
<protein>
    <recommendedName>
        <fullName evidence="3 13">Telomerase reverse transcriptase</fullName>
        <ecNumber evidence="2 13">2.7.7.49</ecNumber>
    </recommendedName>
    <alternativeName>
        <fullName evidence="13">Telomerase catalytic subunit</fullName>
    </alternativeName>
</protein>
<accession>A0A0F4Z1F5</accession>
<dbReference type="PRINTS" id="PR01365">
    <property type="entry name" value="TELOMERASERT"/>
</dbReference>
<dbReference type="InterPro" id="IPR043502">
    <property type="entry name" value="DNA/RNA_pol_sf"/>
</dbReference>
<feature type="compositionally biased region" description="Basic and acidic residues" evidence="14">
    <location>
        <begin position="88"/>
        <end position="97"/>
    </location>
</feature>
<dbReference type="EMBL" id="LASV01000089">
    <property type="protein sequence ID" value="KKA23693.1"/>
    <property type="molecule type" value="Genomic_DNA"/>
</dbReference>
<dbReference type="PANTHER" id="PTHR12066">
    <property type="entry name" value="TELOMERASE REVERSE TRANSCRIPTASE"/>
    <property type="match status" value="1"/>
</dbReference>
<dbReference type="InterPro" id="IPR000477">
    <property type="entry name" value="RT_dom"/>
</dbReference>
<comment type="subcellular location">
    <subcellularLocation>
        <location evidence="13">Nucleus</location>
    </subcellularLocation>
    <subcellularLocation>
        <location evidence="13">Chromosome</location>
        <location evidence="13">Telomere</location>
    </subcellularLocation>
</comment>
<evidence type="ECO:0000256" key="8">
    <source>
        <dbReference type="ARBA" id="ARBA00022842"/>
    </source>
</evidence>
<evidence type="ECO:0000256" key="5">
    <source>
        <dbReference type="ARBA" id="ARBA00022679"/>
    </source>
</evidence>
<dbReference type="Proteomes" id="UP000053958">
    <property type="component" value="Unassembled WGS sequence"/>
</dbReference>
<evidence type="ECO:0000259" key="15">
    <source>
        <dbReference type="PROSITE" id="PS50878"/>
    </source>
</evidence>
<feature type="compositionally biased region" description="Basic and acidic residues" evidence="14">
    <location>
        <begin position="1268"/>
        <end position="1323"/>
    </location>
</feature>
<dbReference type="Gene3D" id="3.30.70.2630">
    <property type="match status" value="1"/>
</dbReference>
<evidence type="ECO:0000256" key="2">
    <source>
        <dbReference type="ARBA" id="ARBA00012493"/>
    </source>
</evidence>
<feature type="region of interest" description="Disordered" evidence="14">
    <location>
        <begin position="1195"/>
        <end position="1235"/>
    </location>
</feature>
<keyword evidence="4 13" id="KW-0158">Chromosome</keyword>
<feature type="region of interest" description="Disordered" evidence="14">
    <location>
        <begin position="1061"/>
        <end position="1118"/>
    </location>
</feature>
<evidence type="ECO:0000256" key="4">
    <source>
        <dbReference type="ARBA" id="ARBA00022454"/>
    </source>
</evidence>
<dbReference type="OrthoDB" id="289721at2759"/>
<dbReference type="InterPro" id="IPR021891">
    <property type="entry name" value="Telomerase_RBD"/>
</dbReference>
<feature type="compositionally biased region" description="Basic and acidic residues" evidence="14">
    <location>
        <begin position="1342"/>
        <end position="1378"/>
    </location>
</feature>
<evidence type="ECO:0000256" key="7">
    <source>
        <dbReference type="ARBA" id="ARBA00022723"/>
    </source>
</evidence>
<comment type="similarity">
    <text evidence="1 13">Belongs to the reverse transcriptase family. Telomerase subfamily.</text>
</comment>
<feature type="compositionally biased region" description="Acidic residues" evidence="14">
    <location>
        <begin position="1379"/>
        <end position="1414"/>
    </location>
</feature>
<keyword evidence="8 13" id="KW-0460">Magnesium</keyword>
<sequence>MGKKRKRPGKENRGLPQSPAKRPRIHGAPSAPGCYQHPVLSRYYPRVVTLRQYLLEQLPSSSRARRRRIASLGRQQTSTVKAPFTDEGLDKQDHGSDDNSALVDLLDSTLVGVLKEPNQDITQARQRDFAAFTQSEERSLLCTDTGPTSLQDDIVDFVIATLFNRTGLSYQKPQHLLAHGFQRATARQFMDRNIGAMACSIPGVVFQYPNHHVSTLKKAPWTDVLALLGKSRDEIMIRLLLDCGIFCCLDRNKGTYYQLSGIPLSELEPVDKSPPTPESNQKVSTSDGKASTKPKSNKVDKSTDVLHKPNSIIFVRRRMLYARPVLNARGEVRFGLRHIHVLNRFPSSTDLSHSVHVMKYIFPRQFGLHNVFTSAVDSRETTQPFKDYTLREDEIARRESTKLPKRLRGKALALVQQLQKRHQRCSYTELLRHYCPIEEIGPARLGPEPSQTELSSLMGSDSEQFITQLRLSGHSGPQAQSQQTEATAVPSSMKPCLTDYATPASSVSAFCRAVLRRLIPRAFFGIGEGGESNQRIVMKHVDRFVRMSRYESLSLHEVTCIPWLESPNAPSQATSPDGHKLSLSDLRKRIELLHEFIYYIFDSLLIPLIRSNFYVTESQVHRNRLFYFRHDVWRQLTEKPLADIKSSLFEEIKRDKAHRILARRSLGYSPLRLLPKASGARPIINLRRRVMKTSAGSFQGCKKAFLGPSINSLVTPVFNMLSYEKTRKPELLGSSMQSVSDMYPRLKAFKERIINRAGGGKPQLYFVKLDIQSCFDTIPQPRLLALIEKVVCEATYHVTKHVEVRPPDGYNNSLWPGEESRHGKPIRKFVSKAVAANDILSTPDAASGKRNTVFVDTAVAKRHDADDLLDLLEEHVRNNLVKIGKKYFRQRNGIPQGSVLSALLCNFFYGELEREVLGFLSCDDALLLRLVDDFLLITSRADLARRFLQAMMDGQPAYGISVNASKSLVNFEVTVNGTKIPRLLGSWFPYCGNLIETHTLDIRKDREHGNGAAQVSDMLTVEANRVPGRTFHRKVLASFRLQTHAINQDVPIYQDAAAAGSSVAGARGKHDPRPDPVRDEPDPVEAAREVGGRNTVPVHDHSSADPLPRRGSVLPHPGTEADAVWSSFAVSGAAAEGEQAQDGPRGAAVEEVTPSSDIFRPVCYLRIYITQSTFTVDTGILLLIHHKLLQPLIPPDPATDPLPKHPERDGQCTDKQEQRAQNTKHKQNAVAGEPVIDKIRQAESEQIAGIDSDKDLLAEGRVAINDIAKDASGDESHGHIGQAESEHRARPMRLEVHRGAKAKEPDSAKHSNEDHERQPELRLIDPPIPFRQAHADPVVQWPRDHLPDYGQDERAQTDQPRLRDGEVVRRRDENHPVDDGEDDDPGDGCPEAEEAPEDGRVEEEDERASEDFEC</sequence>
<dbReference type="STRING" id="1408163.A0A0F4Z1F5"/>
<evidence type="ECO:0000256" key="11">
    <source>
        <dbReference type="ARBA" id="ARBA00023242"/>
    </source>
</evidence>
<dbReference type="GO" id="GO:0000781">
    <property type="term" value="C:chromosome, telomeric region"/>
    <property type="evidence" value="ECO:0007669"/>
    <property type="project" value="UniProtKB-SubCell"/>
</dbReference>
<feature type="compositionally biased region" description="Basic and acidic residues" evidence="14">
    <location>
        <begin position="1068"/>
        <end position="1091"/>
    </location>
</feature>
<evidence type="ECO:0000256" key="14">
    <source>
        <dbReference type="SAM" id="MobiDB-lite"/>
    </source>
</evidence>
<feature type="region of interest" description="Disordered" evidence="14">
    <location>
        <begin position="64"/>
        <end position="97"/>
    </location>
</feature>
<dbReference type="RefSeq" id="XP_013330305.1">
    <property type="nucleotide sequence ID" value="XM_013474851.1"/>
</dbReference>
<dbReference type="Pfam" id="PF12009">
    <property type="entry name" value="Telomerase_RBD"/>
    <property type="match status" value="1"/>
</dbReference>
<dbReference type="InterPro" id="IPR003545">
    <property type="entry name" value="Telomerase_RT"/>
</dbReference>
<keyword evidence="10 13" id="KW-0695">RNA-directed DNA polymerase</keyword>
<comment type="function">
    <text evidence="13">Telomerase is a ribonucleoprotein enzyme essential for the replication of chromosome termini in most eukaryotes. It elongates telomeres. It is a reverse transcriptase that adds simple sequence repeats to chromosome ends by copying a template sequence within the RNA component of the enzyme.</text>
</comment>
<dbReference type="Pfam" id="PF00078">
    <property type="entry name" value="RVT_1"/>
    <property type="match status" value="1"/>
</dbReference>
<dbReference type="GO" id="GO:0007004">
    <property type="term" value="P:telomere maintenance via telomerase"/>
    <property type="evidence" value="ECO:0007669"/>
    <property type="project" value="TreeGrafter"/>
</dbReference>
<keyword evidence="9 13" id="KW-0779">Telomere</keyword>
<dbReference type="PROSITE" id="PS50878">
    <property type="entry name" value="RT_POL"/>
    <property type="match status" value="1"/>
</dbReference>
<evidence type="ECO:0000313" key="16">
    <source>
        <dbReference type="EMBL" id="KKA23693.1"/>
    </source>
</evidence>
<dbReference type="GO" id="GO:0042162">
    <property type="term" value="F:telomeric DNA binding"/>
    <property type="evidence" value="ECO:0007669"/>
    <property type="project" value="TreeGrafter"/>
</dbReference>
<feature type="region of interest" description="Disordered" evidence="14">
    <location>
        <begin position="1"/>
        <end position="36"/>
    </location>
</feature>
<keyword evidence="5 13" id="KW-0808">Transferase</keyword>
<feature type="compositionally biased region" description="Polar residues" evidence="14">
    <location>
        <begin position="278"/>
        <end position="289"/>
    </location>
</feature>
<dbReference type="SUPFAM" id="SSF56672">
    <property type="entry name" value="DNA/RNA polymerases"/>
    <property type="match status" value="1"/>
</dbReference>
<evidence type="ECO:0000256" key="3">
    <source>
        <dbReference type="ARBA" id="ARBA00016182"/>
    </source>
</evidence>
<keyword evidence="17" id="KW-1185">Reference proteome</keyword>
<dbReference type="SMART" id="SM00975">
    <property type="entry name" value="Telomerase_RBD"/>
    <property type="match status" value="1"/>
</dbReference>
<dbReference type="GO" id="GO:0003720">
    <property type="term" value="F:telomerase activity"/>
    <property type="evidence" value="ECO:0007669"/>
    <property type="project" value="InterPro"/>
</dbReference>
<organism evidence="16 17">
    <name type="scientific">Rasamsonia emersonii (strain ATCC 16479 / CBS 393.64 / IMI 116815)</name>
    <dbReference type="NCBI Taxonomy" id="1408163"/>
    <lineage>
        <taxon>Eukaryota</taxon>
        <taxon>Fungi</taxon>
        <taxon>Dikarya</taxon>
        <taxon>Ascomycota</taxon>
        <taxon>Pezizomycotina</taxon>
        <taxon>Eurotiomycetes</taxon>
        <taxon>Eurotiomycetidae</taxon>
        <taxon>Eurotiales</taxon>
        <taxon>Trichocomaceae</taxon>
        <taxon>Rasamsonia</taxon>
    </lineage>
</organism>
<dbReference type="GO" id="GO:0046872">
    <property type="term" value="F:metal ion binding"/>
    <property type="evidence" value="ECO:0007669"/>
    <property type="project" value="UniProtKB-KW"/>
</dbReference>
<feature type="region of interest" description="Disordered" evidence="14">
    <location>
        <begin position="1268"/>
        <end position="1414"/>
    </location>
</feature>
<keyword evidence="6 13" id="KW-0548">Nucleotidyltransferase</keyword>
<evidence type="ECO:0000256" key="13">
    <source>
        <dbReference type="RuleBase" id="RU365061"/>
    </source>
</evidence>
<dbReference type="GO" id="GO:0070034">
    <property type="term" value="F:telomerase RNA binding"/>
    <property type="evidence" value="ECO:0007669"/>
    <property type="project" value="TreeGrafter"/>
</dbReference>
<feature type="region of interest" description="Disordered" evidence="14">
    <location>
        <begin position="268"/>
        <end position="302"/>
    </location>
</feature>
<evidence type="ECO:0000256" key="1">
    <source>
        <dbReference type="ARBA" id="ARBA00008001"/>
    </source>
</evidence>
<dbReference type="GeneID" id="25314635"/>
<name>A0A0F4Z1F5_RASE3</name>
<keyword evidence="11 13" id="KW-0539">Nucleus</keyword>
<proteinExistence type="inferred from homology"/>